<dbReference type="RefSeq" id="XP_070919656.1">
    <property type="nucleotide sequence ID" value="XM_071063555.1"/>
</dbReference>
<feature type="repeat" description="ANK" evidence="3">
    <location>
        <begin position="306"/>
        <end position="338"/>
    </location>
</feature>
<evidence type="ECO:0000313" key="6">
    <source>
        <dbReference type="EMBL" id="GAB1317925.1"/>
    </source>
</evidence>
<feature type="compositionally biased region" description="Low complexity" evidence="4">
    <location>
        <begin position="471"/>
        <end position="497"/>
    </location>
</feature>
<feature type="repeat" description="ANK" evidence="3">
    <location>
        <begin position="107"/>
        <end position="139"/>
    </location>
</feature>
<dbReference type="PROSITE" id="PS50297">
    <property type="entry name" value="ANK_REP_REGION"/>
    <property type="match status" value="6"/>
</dbReference>
<evidence type="ECO:0000313" key="7">
    <source>
        <dbReference type="Proteomes" id="UP001628179"/>
    </source>
</evidence>
<accession>A0ABQ0GK41</accession>
<feature type="region of interest" description="Disordered" evidence="4">
    <location>
        <begin position="450"/>
        <end position="506"/>
    </location>
</feature>
<name>A0ABQ0GK41_9PEZI</name>
<feature type="region of interest" description="Disordered" evidence="4">
    <location>
        <begin position="527"/>
        <end position="548"/>
    </location>
</feature>
<dbReference type="Proteomes" id="UP001628179">
    <property type="component" value="Unassembled WGS sequence"/>
</dbReference>
<keyword evidence="5" id="KW-0812">Transmembrane</keyword>
<reference evidence="6 7" key="1">
    <citation type="submission" date="2024-09" db="EMBL/GenBank/DDBJ databases">
        <title>Itraconazole resistance in Madurella fahalii resulting from another homologue of gene encoding cytochrome P450 14-alpha sterol demethylase (CYP51).</title>
        <authorList>
            <person name="Yoshioka I."/>
            <person name="Fahal A.H."/>
            <person name="Kaneko S."/>
            <person name="Yaguchi T."/>
        </authorList>
    </citation>
    <scope>NUCLEOTIDE SEQUENCE [LARGE SCALE GENOMIC DNA]</scope>
    <source>
        <strain evidence="6 7">IFM 68171</strain>
    </source>
</reference>
<dbReference type="Pfam" id="PF12796">
    <property type="entry name" value="Ank_2"/>
    <property type="match status" value="3"/>
</dbReference>
<dbReference type="EMBL" id="BAAFSV010000004">
    <property type="protein sequence ID" value="GAB1317925.1"/>
    <property type="molecule type" value="Genomic_DNA"/>
</dbReference>
<feature type="region of interest" description="Disordered" evidence="4">
    <location>
        <begin position="64"/>
        <end position="90"/>
    </location>
</feature>
<feature type="region of interest" description="Disordered" evidence="4">
    <location>
        <begin position="582"/>
        <end position="606"/>
    </location>
</feature>
<feature type="transmembrane region" description="Helical" evidence="5">
    <location>
        <begin position="979"/>
        <end position="1002"/>
    </location>
</feature>
<dbReference type="PANTHER" id="PTHR24171:SF9">
    <property type="entry name" value="ANKYRIN REPEAT DOMAIN-CONTAINING PROTEIN 39"/>
    <property type="match status" value="1"/>
</dbReference>
<dbReference type="Gene3D" id="1.25.40.20">
    <property type="entry name" value="Ankyrin repeat-containing domain"/>
    <property type="match status" value="3"/>
</dbReference>
<keyword evidence="5" id="KW-0472">Membrane</keyword>
<dbReference type="GeneID" id="98178878"/>
<dbReference type="InterPro" id="IPR036770">
    <property type="entry name" value="Ankyrin_rpt-contain_sf"/>
</dbReference>
<keyword evidence="7" id="KW-1185">Reference proteome</keyword>
<dbReference type="PROSITE" id="PS50088">
    <property type="entry name" value="ANK_REPEAT"/>
    <property type="match status" value="6"/>
</dbReference>
<evidence type="ECO:0000256" key="5">
    <source>
        <dbReference type="SAM" id="Phobius"/>
    </source>
</evidence>
<dbReference type="SUPFAM" id="SSF48403">
    <property type="entry name" value="Ankyrin repeat"/>
    <property type="match status" value="1"/>
</dbReference>
<evidence type="ECO:0008006" key="8">
    <source>
        <dbReference type="Google" id="ProtNLM"/>
    </source>
</evidence>
<feature type="repeat" description="ANK" evidence="3">
    <location>
        <begin position="240"/>
        <end position="272"/>
    </location>
</feature>
<gene>
    <name evidence="6" type="ORF">MFIFM68171_08135</name>
</gene>
<feature type="repeat" description="ANK" evidence="3">
    <location>
        <begin position="207"/>
        <end position="239"/>
    </location>
</feature>
<evidence type="ECO:0000256" key="1">
    <source>
        <dbReference type="ARBA" id="ARBA00022737"/>
    </source>
</evidence>
<evidence type="ECO:0000256" key="4">
    <source>
        <dbReference type="SAM" id="MobiDB-lite"/>
    </source>
</evidence>
<keyword evidence="5" id="KW-1133">Transmembrane helix</keyword>
<feature type="region of interest" description="Disordered" evidence="4">
    <location>
        <begin position="688"/>
        <end position="720"/>
    </location>
</feature>
<dbReference type="PANTHER" id="PTHR24171">
    <property type="entry name" value="ANKYRIN REPEAT DOMAIN-CONTAINING PROTEIN 39-RELATED"/>
    <property type="match status" value="1"/>
</dbReference>
<sequence>MSEGEGGKDESTIPEEILARDKETEPTRKVSGEKRNHKAERKLLEVTDAWDEDEDAVEEWLGKGADPNARSRYDQSTPLHHAAGKDHVGSGRILLERGADPNAVRRDQSTPLHLAAEKNSVEFIGLLLEKKAALNVLNKSHQTPLRLAAASRSHEATDHLLEQDGIDVNIPDGHRKMVIHDACAAGWADTVEKLLGKGAMADALDNKKRTPMHYATMGSNFEAVRMLIERGASVNVQDAGKRTPIHEASARGDADIVEKLITNGASVNVHDEKGKTPLHIASARDYARVVDVLLVHGADVNAVAHDGSTPLHEALRFGATHAADRLLSHDAKPSIPMDMPAASGGDQIAIAEPPWDEFSHAMRPRDTVELRLSGSADNNQGREVRQGLRTSVWPWPPRPFILATPTVQELLDEKTSPLIRKAKRSTATWVHFPANNDVFKILYASQQHDEEDHVTAAAEETQEDEGEKTGSETSLMSDLSDSSDLSDYSSSGGSTDSEIPDESHDADRKRKLLSILAFIKNQFNSIRAETSRQTGQGPGDGEIHSSPNKYQPDNMVALALPIIDIDLRQPYYDRAKAQEVEGRAAVDGAEHGTTDSKKTKGGKDAEADAETAFLRRIKEYTVGDGGAPAEAEARYLQLMAKLGLTYDHQVDAPVSLDEYFHESIGEAELNVRNGDQVISRFIARQRAEKDKTTTEHQVSTGVTEQGPHHDASPGELEAGLGHPPWAARVTDQFCQRIITVSRFWIWKVDEQTVVTSFPQLWDETGRQGRLAREIWMGLIEKVLNGQKNGIRKVQLDADDLLAEIAKACLQFRPSFRLMGREYTYPDVFASEIAFVSRQVTNLYRQYRNALEHLVKDFSQSIKLATECLITVDDILSEITMIRRVYRDQGRTMLTIKTGNRHETGPEASLNYNTHEWGYEGLRSIEDKHIIARLKHLEKDAQMVRKSITTLLDLRQRQVTIDMALSSEAQSDMLFKQSSILFIFTLATVLFAPLSWVAALMALKIDDFTPDSESWSQSRVAGASVGSILEPSIEVEEASIILNKEQVTAKVRMLPYWKKVITPYRMTGFVLVLNDGTSWVLMSMV</sequence>
<proteinExistence type="predicted"/>
<dbReference type="PRINTS" id="PR01415">
    <property type="entry name" value="ANKYRIN"/>
</dbReference>
<feature type="compositionally biased region" description="Basic and acidic residues" evidence="4">
    <location>
        <begin position="1"/>
        <end position="34"/>
    </location>
</feature>
<dbReference type="SMART" id="SM00248">
    <property type="entry name" value="ANK"/>
    <property type="match status" value="8"/>
</dbReference>
<dbReference type="InterPro" id="IPR002110">
    <property type="entry name" value="Ankyrin_rpt"/>
</dbReference>
<protein>
    <recommendedName>
        <fullName evidence="8">Ankyrin repeat protein</fullName>
    </recommendedName>
</protein>
<feature type="repeat" description="ANK" evidence="3">
    <location>
        <begin position="74"/>
        <end position="106"/>
    </location>
</feature>
<organism evidence="6 7">
    <name type="scientific">Madurella fahalii</name>
    <dbReference type="NCBI Taxonomy" id="1157608"/>
    <lineage>
        <taxon>Eukaryota</taxon>
        <taxon>Fungi</taxon>
        <taxon>Dikarya</taxon>
        <taxon>Ascomycota</taxon>
        <taxon>Pezizomycotina</taxon>
        <taxon>Sordariomycetes</taxon>
        <taxon>Sordariomycetidae</taxon>
        <taxon>Sordariales</taxon>
        <taxon>Sordariales incertae sedis</taxon>
        <taxon>Madurella</taxon>
    </lineage>
</organism>
<evidence type="ECO:0000256" key="2">
    <source>
        <dbReference type="ARBA" id="ARBA00023043"/>
    </source>
</evidence>
<keyword evidence="1" id="KW-0677">Repeat</keyword>
<keyword evidence="2 3" id="KW-0040">ANK repeat</keyword>
<feature type="region of interest" description="Disordered" evidence="4">
    <location>
        <begin position="1"/>
        <end position="36"/>
    </location>
</feature>
<comment type="caution">
    <text evidence="6">The sequence shown here is derived from an EMBL/GenBank/DDBJ whole genome shotgun (WGS) entry which is preliminary data.</text>
</comment>
<feature type="repeat" description="ANK" evidence="3">
    <location>
        <begin position="273"/>
        <end position="305"/>
    </location>
</feature>
<evidence type="ECO:0000256" key="3">
    <source>
        <dbReference type="PROSITE-ProRule" id="PRU00023"/>
    </source>
</evidence>